<evidence type="ECO:0000313" key="2">
    <source>
        <dbReference type="Proteomes" id="UP000019249"/>
    </source>
</evidence>
<accession>A0ABN0RDG9</accession>
<keyword evidence="2" id="KW-1185">Reference proteome</keyword>
<evidence type="ECO:0000313" key="1">
    <source>
        <dbReference type="EMBL" id="EUJ28864.1"/>
    </source>
</evidence>
<name>A0ABN0RDG9_9LIST</name>
<sequence length="119" mass="14298">MKVEGVCKVYSDIGMEYRYGEFYIDRDYLVFEQNYSYQIGKRHTYPLKSLRNIVLIPKNRQLCLTFASENFCFEISGTEKMLLPLYNELRNLNGHTANRDKTARKRTKYTTHHQYYFAK</sequence>
<comment type="caution">
    <text evidence="1">The sequence shown here is derived from an EMBL/GenBank/DDBJ whole genome shotgun (WGS) entry which is preliminary data.</text>
</comment>
<organism evidence="1 2">
    <name type="scientific">Listeria floridensis FSL S10-1187</name>
    <dbReference type="NCBI Taxonomy" id="1265817"/>
    <lineage>
        <taxon>Bacteria</taxon>
        <taxon>Bacillati</taxon>
        <taxon>Bacillota</taxon>
        <taxon>Bacilli</taxon>
        <taxon>Bacillales</taxon>
        <taxon>Listeriaceae</taxon>
        <taxon>Listeria</taxon>
    </lineage>
</organism>
<protein>
    <submittedName>
        <fullName evidence="1">RpiR family transcriptional regulator</fullName>
    </submittedName>
</protein>
<dbReference type="RefSeq" id="WP_036097932.1">
    <property type="nucleotide sequence ID" value="NZ_AODF01000027.1"/>
</dbReference>
<dbReference type="EMBL" id="AODF01000027">
    <property type="protein sequence ID" value="EUJ28864.1"/>
    <property type="molecule type" value="Genomic_DNA"/>
</dbReference>
<dbReference type="Proteomes" id="UP000019249">
    <property type="component" value="Unassembled WGS sequence"/>
</dbReference>
<reference evidence="1 2" key="1">
    <citation type="journal article" date="2014" name="Int. J. Syst. Evol. Microbiol.">
        <title>Listeria floridensis sp. nov., Listeria aquatica sp. nov., Listeria cornellensis sp. nov., Listeria riparia sp. nov. and Listeria grandensis sp. nov., from agricultural and natural environments.</title>
        <authorList>
            <person name="den Bakker H.C."/>
            <person name="Warchocki S."/>
            <person name="Wright E.M."/>
            <person name="Allred A.F."/>
            <person name="Ahlstrom C."/>
            <person name="Manuel C.S."/>
            <person name="Stasiewicz M.J."/>
            <person name="Burrell A."/>
            <person name="Roof S."/>
            <person name="Strawn L."/>
            <person name="Fortes E.D."/>
            <person name="Nightingale K.K."/>
            <person name="Kephart D."/>
            <person name="Wiedmann M."/>
        </authorList>
    </citation>
    <scope>NUCLEOTIDE SEQUENCE [LARGE SCALE GENOMIC DNA]</scope>
    <source>
        <strain evidence="1 2">FSL S10-1187</strain>
    </source>
</reference>
<gene>
    <name evidence="1" type="ORF">MFLO_11999</name>
</gene>
<proteinExistence type="predicted"/>